<keyword evidence="2" id="KW-1185">Reference proteome</keyword>
<proteinExistence type="predicted"/>
<gene>
    <name evidence="1" type="ORF">CTRU02_207634</name>
</gene>
<evidence type="ECO:0000313" key="1">
    <source>
        <dbReference type="EMBL" id="KAL0937903.1"/>
    </source>
</evidence>
<organism evidence="1 2">
    <name type="scientific">Colletotrichum truncatum</name>
    <name type="common">Anthracnose fungus</name>
    <name type="synonym">Colletotrichum capsici</name>
    <dbReference type="NCBI Taxonomy" id="5467"/>
    <lineage>
        <taxon>Eukaryota</taxon>
        <taxon>Fungi</taxon>
        <taxon>Dikarya</taxon>
        <taxon>Ascomycota</taxon>
        <taxon>Pezizomycotina</taxon>
        <taxon>Sordariomycetes</taxon>
        <taxon>Hypocreomycetidae</taxon>
        <taxon>Glomerellales</taxon>
        <taxon>Glomerellaceae</taxon>
        <taxon>Colletotrichum</taxon>
        <taxon>Colletotrichum truncatum species complex</taxon>
    </lineage>
</organism>
<protein>
    <submittedName>
        <fullName evidence="1">Uncharacterized protein</fullName>
    </submittedName>
</protein>
<sequence length="94" mass="10242">MGSYEKSSSKHSSSKHSSSKHSSSHGYAGGSSSGGNGGSSSRRNKPAVTTTWIWYCSNCRTGPYNTSTDQACPSCYHWRCHDCDVQQVQMEISR</sequence>
<name>A0ACC3Z1C4_COLTU</name>
<comment type="caution">
    <text evidence="1">The sequence shown here is derived from an EMBL/GenBank/DDBJ whole genome shotgun (WGS) entry which is preliminary data.</text>
</comment>
<dbReference type="EMBL" id="VUJX02000004">
    <property type="protein sequence ID" value="KAL0937903.1"/>
    <property type="molecule type" value="Genomic_DNA"/>
</dbReference>
<evidence type="ECO:0000313" key="2">
    <source>
        <dbReference type="Proteomes" id="UP000805649"/>
    </source>
</evidence>
<reference evidence="1 2" key="1">
    <citation type="journal article" date="2020" name="Phytopathology">
        <title>Genome Sequence Resources of Colletotrichum truncatum, C. plurivorum, C. musicola, and C. sojae: Four Species Pathogenic to Soybean (Glycine max).</title>
        <authorList>
            <person name="Rogerio F."/>
            <person name="Boufleur T.R."/>
            <person name="Ciampi-Guillardi M."/>
            <person name="Sukno S.A."/>
            <person name="Thon M.R."/>
            <person name="Massola Junior N.S."/>
            <person name="Baroncelli R."/>
        </authorList>
    </citation>
    <scope>NUCLEOTIDE SEQUENCE [LARGE SCALE GENOMIC DNA]</scope>
    <source>
        <strain evidence="1 2">CMES1059</strain>
    </source>
</reference>
<dbReference type="Proteomes" id="UP000805649">
    <property type="component" value="Unassembled WGS sequence"/>
</dbReference>
<accession>A0ACC3Z1C4</accession>